<dbReference type="Gene3D" id="1.10.260.40">
    <property type="entry name" value="lambda repressor-like DNA-binding domains"/>
    <property type="match status" value="1"/>
</dbReference>
<dbReference type="Proteomes" id="UP001058271">
    <property type="component" value="Chromosome"/>
</dbReference>
<dbReference type="SUPFAM" id="SSF47413">
    <property type="entry name" value="lambda repressor-like DNA-binding domains"/>
    <property type="match status" value="1"/>
</dbReference>
<reference evidence="3" key="1">
    <citation type="submission" date="2021-04" db="EMBL/GenBank/DDBJ databases">
        <title>Biosynthetic gene clusters of Dactylosporangioum roseum.</title>
        <authorList>
            <person name="Hartkoorn R.C."/>
            <person name="Beaudoing E."/>
            <person name="Hot D."/>
            <person name="Moureu S."/>
        </authorList>
    </citation>
    <scope>NUCLEOTIDE SEQUENCE</scope>
    <source>
        <strain evidence="3">NRRL B-16295</strain>
    </source>
</reference>
<sequence length="393" mass="42966">MTDAEHLHLAFTHDAADNRQLPTAASVARVFDPSRLTQARHLAGRTKRQVAEAIGVTPAAVGQYEAGTKPRAELVEPLAAFLNVPVQFFAAGRPHAKLDTSAAHFRHLRSSKAYQRAKAVAFVEQLWELTHALEQWVRLPQVDVPGFAGGEVEPGVELPAAPADAARALRQHWQLGTGPIPHLVRTLEMRGIIIALAPLADGDAATVDAFSTSRLPRPTMVVTRDRADDVYWHRFTVAHELGHLVLHGDTIPGDTAQEREADAFAAEFLTPQASILPDLPGRLNFTILAELQSIWGVSINSLLYRCREVGLFSDSTAARAYQRLRQLRNDGAFAPQPIAGFTGEQPTLLARAFAVAAEQGLTMPTLAEQLAWPLPRVRELLGTSDHRPMLRLV</sequence>
<dbReference type="PANTHER" id="PTHR43236">
    <property type="entry name" value="ANTITOXIN HIGA1"/>
    <property type="match status" value="1"/>
</dbReference>
<dbReference type="CDD" id="cd00093">
    <property type="entry name" value="HTH_XRE"/>
    <property type="match status" value="1"/>
</dbReference>
<dbReference type="RefSeq" id="WP_260726389.1">
    <property type="nucleotide sequence ID" value="NZ_BAAABS010000013.1"/>
</dbReference>
<dbReference type="InterPro" id="IPR010982">
    <property type="entry name" value="Lambda_DNA-bd_dom_sf"/>
</dbReference>
<dbReference type="PANTHER" id="PTHR43236:SF1">
    <property type="entry name" value="BLL7220 PROTEIN"/>
    <property type="match status" value="1"/>
</dbReference>
<dbReference type="Pfam" id="PF06114">
    <property type="entry name" value="Peptidase_M78"/>
    <property type="match status" value="1"/>
</dbReference>
<dbReference type="InterPro" id="IPR001387">
    <property type="entry name" value="Cro/C1-type_HTH"/>
</dbReference>
<organism evidence="3 4">
    <name type="scientific">Dactylosporangium roseum</name>
    <dbReference type="NCBI Taxonomy" id="47989"/>
    <lineage>
        <taxon>Bacteria</taxon>
        <taxon>Bacillati</taxon>
        <taxon>Actinomycetota</taxon>
        <taxon>Actinomycetes</taxon>
        <taxon>Micromonosporales</taxon>
        <taxon>Micromonosporaceae</taxon>
        <taxon>Dactylosporangium</taxon>
    </lineage>
</organism>
<evidence type="ECO:0000256" key="1">
    <source>
        <dbReference type="ARBA" id="ARBA00007227"/>
    </source>
</evidence>
<proteinExistence type="inferred from homology"/>
<dbReference type="EMBL" id="CP073721">
    <property type="protein sequence ID" value="UWZ37043.1"/>
    <property type="molecule type" value="Genomic_DNA"/>
</dbReference>
<gene>
    <name evidence="3" type="ORF">Drose_01575</name>
</gene>
<comment type="similarity">
    <text evidence="1">Belongs to the short-chain fatty acyl-CoA assimilation regulator (ScfR) family.</text>
</comment>
<evidence type="ECO:0000313" key="4">
    <source>
        <dbReference type="Proteomes" id="UP001058271"/>
    </source>
</evidence>
<keyword evidence="4" id="KW-1185">Reference proteome</keyword>
<dbReference type="Pfam" id="PF01381">
    <property type="entry name" value="HTH_3"/>
    <property type="match status" value="1"/>
</dbReference>
<feature type="domain" description="HTH cro/C1-type" evidence="2">
    <location>
        <begin position="36"/>
        <end position="89"/>
    </location>
</feature>
<evidence type="ECO:0000313" key="3">
    <source>
        <dbReference type="EMBL" id="UWZ37043.1"/>
    </source>
</evidence>
<dbReference type="InterPro" id="IPR052345">
    <property type="entry name" value="Rad_response_metalloprotease"/>
</dbReference>
<accession>A0ABY5Z4R1</accession>
<name>A0ABY5Z4R1_9ACTN</name>
<dbReference type="SMART" id="SM00530">
    <property type="entry name" value="HTH_XRE"/>
    <property type="match status" value="1"/>
</dbReference>
<dbReference type="InterPro" id="IPR010359">
    <property type="entry name" value="IrrE_HExxH"/>
</dbReference>
<dbReference type="Gene3D" id="1.10.10.2910">
    <property type="match status" value="1"/>
</dbReference>
<protein>
    <submittedName>
        <fullName evidence="3">ImmA/IrrE family metallo-endopeptidase</fullName>
    </submittedName>
</protein>
<evidence type="ECO:0000259" key="2">
    <source>
        <dbReference type="PROSITE" id="PS50943"/>
    </source>
</evidence>
<dbReference type="PROSITE" id="PS50943">
    <property type="entry name" value="HTH_CROC1"/>
    <property type="match status" value="1"/>
</dbReference>